<keyword evidence="5" id="KW-0472">Membrane</keyword>
<reference evidence="7" key="1">
    <citation type="journal article" date="2014" name="Front. Microbiol.">
        <title>High frequency of phylogenetically diverse reductive dehalogenase-homologous genes in deep subseafloor sedimentary metagenomes.</title>
        <authorList>
            <person name="Kawai M."/>
            <person name="Futagami T."/>
            <person name="Toyoda A."/>
            <person name="Takaki Y."/>
            <person name="Nishi S."/>
            <person name="Hori S."/>
            <person name="Arai W."/>
            <person name="Tsubouchi T."/>
            <person name="Morono Y."/>
            <person name="Uchiyama I."/>
            <person name="Ito T."/>
            <person name="Fujiyama A."/>
            <person name="Inagaki F."/>
            <person name="Takami H."/>
        </authorList>
    </citation>
    <scope>NUCLEOTIDE SEQUENCE</scope>
    <source>
        <strain evidence="7">Expedition CK06-06</strain>
    </source>
</reference>
<dbReference type="Pfam" id="PF01553">
    <property type="entry name" value="Acyltransferase"/>
    <property type="match status" value="1"/>
</dbReference>
<gene>
    <name evidence="7" type="ORF">S01H4_24677</name>
</gene>
<feature type="region of interest" description="Disordered" evidence="4">
    <location>
        <begin position="229"/>
        <end position="254"/>
    </location>
</feature>
<dbReference type="CDD" id="cd07989">
    <property type="entry name" value="LPLAT_AGPAT-like"/>
    <property type="match status" value="1"/>
</dbReference>
<keyword evidence="5" id="KW-0812">Transmembrane</keyword>
<dbReference type="InterPro" id="IPR002123">
    <property type="entry name" value="Plipid/glycerol_acylTrfase"/>
</dbReference>
<comment type="caution">
    <text evidence="7">The sequence shown here is derived from an EMBL/GenBank/DDBJ whole genome shotgun (WGS) entry which is preliminary data.</text>
</comment>
<dbReference type="PANTHER" id="PTHR10434">
    <property type="entry name" value="1-ACYL-SN-GLYCEROL-3-PHOSPHATE ACYLTRANSFERASE"/>
    <property type="match status" value="1"/>
</dbReference>
<evidence type="ECO:0000313" key="7">
    <source>
        <dbReference type="EMBL" id="GAG87459.1"/>
    </source>
</evidence>
<evidence type="ECO:0000256" key="5">
    <source>
        <dbReference type="SAM" id="Phobius"/>
    </source>
</evidence>
<evidence type="ECO:0000256" key="2">
    <source>
        <dbReference type="ARBA" id="ARBA00022679"/>
    </source>
</evidence>
<organism evidence="7">
    <name type="scientific">marine sediment metagenome</name>
    <dbReference type="NCBI Taxonomy" id="412755"/>
    <lineage>
        <taxon>unclassified sequences</taxon>
        <taxon>metagenomes</taxon>
        <taxon>ecological metagenomes</taxon>
    </lineage>
</organism>
<evidence type="ECO:0000256" key="1">
    <source>
        <dbReference type="ARBA" id="ARBA00008655"/>
    </source>
</evidence>
<dbReference type="GO" id="GO:0016020">
    <property type="term" value="C:membrane"/>
    <property type="evidence" value="ECO:0007669"/>
    <property type="project" value="InterPro"/>
</dbReference>
<name>X1AWL0_9ZZZZ</name>
<comment type="similarity">
    <text evidence="1">Belongs to the 1-acyl-sn-glycerol-3-phosphate acyltransferase family.</text>
</comment>
<keyword evidence="3" id="KW-0012">Acyltransferase</keyword>
<keyword evidence="5" id="KW-1133">Transmembrane helix</keyword>
<dbReference type="InterPro" id="IPR004552">
    <property type="entry name" value="AGP_acyltrans"/>
</dbReference>
<sequence length="254" mass="28401">MLRSLLFYIVLFFATIFCGTAAMIFALISRGGNLSHLMGRLWGRILLFAGGVKVRVEGLQNIDPDQTYVFAANHQSQFDIFALLAHLPTQFRWLAKKELFRIPFLGVGMKGAGYIPIDRSNRREAFRSLDLAAARVREGTSIVIFPEGTRTVDGTLQSFKKGGFHLAIKSKRPIVPVSLSGTFAILPKKGFRIRPQTVLIYLGDPVPTEDISGRDRDWLISEIRRRIQEKLPPAEKGEPEPVKVQPTAAESKHS</sequence>
<dbReference type="SMART" id="SM00563">
    <property type="entry name" value="PlsC"/>
    <property type="match status" value="1"/>
</dbReference>
<feature type="transmembrane region" description="Helical" evidence="5">
    <location>
        <begin position="6"/>
        <end position="28"/>
    </location>
</feature>
<evidence type="ECO:0000259" key="6">
    <source>
        <dbReference type="SMART" id="SM00563"/>
    </source>
</evidence>
<evidence type="ECO:0000256" key="3">
    <source>
        <dbReference type="ARBA" id="ARBA00023315"/>
    </source>
</evidence>
<evidence type="ECO:0000256" key="4">
    <source>
        <dbReference type="SAM" id="MobiDB-lite"/>
    </source>
</evidence>
<dbReference type="NCBIfam" id="TIGR00530">
    <property type="entry name" value="AGP_acyltrn"/>
    <property type="match status" value="1"/>
</dbReference>
<dbReference type="PANTHER" id="PTHR10434:SF11">
    <property type="entry name" value="1-ACYL-SN-GLYCEROL-3-PHOSPHATE ACYLTRANSFERASE"/>
    <property type="match status" value="1"/>
</dbReference>
<keyword evidence="2" id="KW-0808">Transferase</keyword>
<protein>
    <recommendedName>
        <fullName evidence="6">Phospholipid/glycerol acyltransferase domain-containing protein</fullName>
    </recommendedName>
</protein>
<dbReference type="GO" id="GO:0006654">
    <property type="term" value="P:phosphatidic acid biosynthetic process"/>
    <property type="evidence" value="ECO:0007669"/>
    <property type="project" value="TreeGrafter"/>
</dbReference>
<feature type="domain" description="Phospholipid/glycerol acyltransferase" evidence="6">
    <location>
        <begin position="68"/>
        <end position="182"/>
    </location>
</feature>
<dbReference type="SUPFAM" id="SSF69593">
    <property type="entry name" value="Glycerol-3-phosphate (1)-acyltransferase"/>
    <property type="match status" value="1"/>
</dbReference>
<accession>X1AWL0</accession>
<dbReference type="GO" id="GO:0003841">
    <property type="term" value="F:1-acylglycerol-3-phosphate O-acyltransferase activity"/>
    <property type="evidence" value="ECO:0007669"/>
    <property type="project" value="InterPro"/>
</dbReference>
<dbReference type="AlphaFoldDB" id="X1AWL0"/>
<dbReference type="EMBL" id="BART01011627">
    <property type="protein sequence ID" value="GAG87459.1"/>
    <property type="molecule type" value="Genomic_DNA"/>
</dbReference>
<feature type="compositionally biased region" description="Basic and acidic residues" evidence="4">
    <location>
        <begin position="229"/>
        <end position="241"/>
    </location>
</feature>
<proteinExistence type="inferred from homology"/>